<dbReference type="Pfam" id="PF25994">
    <property type="entry name" value="HH_AprE"/>
    <property type="match status" value="1"/>
</dbReference>
<keyword evidence="6 9" id="KW-0812">Transmembrane</keyword>
<dbReference type="InterPro" id="IPR050739">
    <property type="entry name" value="MFP"/>
</dbReference>
<evidence type="ECO:0000256" key="2">
    <source>
        <dbReference type="ARBA" id="ARBA00009477"/>
    </source>
</evidence>
<protein>
    <recommendedName>
        <fullName evidence="9">Membrane fusion protein (MFP) family protein</fullName>
    </recommendedName>
</protein>
<feature type="transmembrane region" description="Helical" evidence="9">
    <location>
        <begin position="53"/>
        <end position="73"/>
    </location>
</feature>
<dbReference type="Proteomes" id="UP001529369">
    <property type="component" value="Unassembled WGS sequence"/>
</dbReference>
<proteinExistence type="inferred from homology"/>
<dbReference type="RefSeq" id="WP_290315308.1">
    <property type="nucleotide sequence ID" value="NZ_JAUFPN010000036.1"/>
</dbReference>
<evidence type="ECO:0000256" key="8">
    <source>
        <dbReference type="ARBA" id="ARBA00023136"/>
    </source>
</evidence>
<keyword evidence="8 9" id="KW-0472">Membrane</keyword>
<keyword evidence="3 9" id="KW-0813">Transport</keyword>
<dbReference type="Gene3D" id="2.40.30.170">
    <property type="match status" value="1"/>
</dbReference>
<evidence type="ECO:0000256" key="4">
    <source>
        <dbReference type="ARBA" id="ARBA00022475"/>
    </source>
</evidence>
<keyword evidence="4 9" id="KW-1003">Cell membrane</keyword>
<dbReference type="Gene3D" id="2.40.50.100">
    <property type="match status" value="1"/>
</dbReference>
<organism evidence="13 14">
    <name type="scientific">Paeniroseomonas aquatica</name>
    <dbReference type="NCBI Taxonomy" id="373043"/>
    <lineage>
        <taxon>Bacteria</taxon>
        <taxon>Pseudomonadati</taxon>
        <taxon>Pseudomonadota</taxon>
        <taxon>Alphaproteobacteria</taxon>
        <taxon>Acetobacterales</taxon>
        <taxon>Acetobacteraceae</taxon>
        <taxon>Paeniroseomonas</taxon>
    </lineage>
</organism>
<evidence type="ECO:0000256" key="5">
    <source>
        <dbReference type="ARBA" id="ARBA00022519"/>
    </source>
</evidence>
<dbReference type="InterPro" id="IPR010129">
    <property type="entry name" value="T1SS_HlyD"/>
</dbReference>
<dbReference type="PANTHER" id="PTHR30386:SF17">
    <property type="entry name" value="ALKALINE PROTEASE SECRETION PROTEIN APRE"/>
    <property type="match status" value="1"/>
</dbReference>
<evidence type="ECO:0000256" key="6">
    <source>
        <dbReference type="ARBA" id="ARBA00022692"/>
    </source>
</evidence>
<evidence type="ECO:0000259" key="11">
    <source>
        <dbReference type="Pfam" id="PF25994"/>
    </source>
</evidence>
<dbReference type="PRINTS" id="PR01490">
    <property type="entry name" value="RTXTOXIND"/>
</dbReference>
<dbReference type="InterPro" id="IPR058781">
    <property type="entry name" value="HH_AprE-like"/>
</dbReference>
<dbReference type="PANTHER" id="PTHR30386">
    <property type="entry name" value="MEMBRANE FUSION SUBUNIT OF EMRAB-TOLC MULTIDRUG EFFLUX PUMP"/>
    <property type="match status" value="1"/>
</dbReference>
<keyword evidence="5 9" id="KW-0997">Cell inner membrane</keyword>
<evidence type="ECO:0000313" key="14">
    <source>
        <dbReference type="Proteomes" id="UP001529369"/>
    </source>
</evidence>
<dbReference type="Pfam" id="PF26002">
    <property type="entry name" value="Beta-barrel_AprE"/>
    <property type="match status" value="1"/>
</dbReference>
<reference evidence="14" key="1">
    <citation type="journal article" date="2019" name="Int. J. Syst. Evol. Microbiol.">
        <title>The Global Catalogue of Microorganisms (GCM) 10K type strain sequencing project: providing services to taxonomists for standard genome sequencing and annotation.</title>
        <authorList>
            <consortium name="The Broad Institute Genomics Platform"/>
            <consortium name="The Broad Institute Genome Sequencing Center for Infectious Disease"/>
            <person name="Wu L."/>
            <person name="Ma J."/>
        </authorList>
    </citation>
    <scope>NUCLEOTIDE SEQUENCE [LARGE SCALE GENOMIC DNA]</scope>
    <source>
        <strain evidence="14">CECT 7131</strain>
    </source>
</reference>
<feature type="coiled-coil region" evidence="10">
    <location>
        <begin position="261"/>
        <end position="317"/>
    </location>
</feature>
<evidence type="ECO:0000256" key="1">
    <source>
        <dbReference type="ARBA" id="ARBA00004377"/>
    </source>
</evidence>
<feature type="domain" description="AprE-like long alpha-helical hairpin" evidence="11">
    <location>
        <begin position="131"/>
        <end position="317"/>
    </location>
</feature>
<name>A0ABT8A1F3_9PROT</name>
<comment type="caution">
    <text evidence="13">The sequence shown here is derived from an EMBL/GenBank/DDBJ whole genome shotgun (WGS) entry which is preliminary data.</text>
</comment>
<feature type="domain" description="AprE-like beta-barrel" evidence="12">
    <location>
        <begin position="359"/>
        <end position="448"/>
    </location>
</feature>
<gene>
    <name evidence="13" type="ORF">QWZ14_04160</name>
</gene>
<comment type="similarity">
    <text evidence="2 9">Belongs to the membrane fusion protein (MFP) (TC 8.A.1) family.</text>
</comment>
<accession>A0ABT8A1F3</accession>
<evidence type="ECO:0000256" key="3">
    <source>
        <dbReference type="ARBA" id="ARBA00022448"/>
    </source>
</evidence>
<evidence type="ECO:0000313" key="13">
    <source>
        <dbReference type="EMBL" id="MDN3563567.1"/>
    </source>
</evidence>
<evidence type="ECO:0000259" key="12">
    <source>
        <dbReference type="Pfam" id="PF26002"/>
    </source>
</evidence>
<sequence>MSLTNQPSKVSLAVTSSASRVLVPGSRDLGANLPPFPFNPLLDSPAPRTGGTVIFGLSIFLVFVVGGVAWSVFAPLAEASVAPGVIKVEGSRRTIQHLEGGIIDEILVRDGAKVQQGQVLMRLDGIESSVMLETQRAQRWALLAQDARLTAELAKTRDIAFPPELVASTSARAMDSMTGQRALFEARTASLLSQIQVLQSRIDQQTAVISGARGQLASTRRQLSLIRQEEEMTRALVNQGLQRLPQLLALQRSSAGLEGSIEDLNGQIERANGAIAESRRQIQQTEEQRMQDNSLELREVRGKLAEAEEKLRASSDVMTRREIVALESGTVVNQRFFTLGAVVKPGDPVMDLVPDHDRLIAEVNVQPTDIDVVYPGLRSEIRLPAFKQRLVPYLHGQVTWVAADVTTNDQNRQQYYRAYILIDQEQLASLPNVFLTPGMPVEAHVQIGERSFFRYITQPIRDSFHRAFREQ</sequence>
<dbReference type="EMBL" id="JAUFPN010000036">
    <property type="protein sequence ID" value="MDN3563567.1"/>
    <property type="molecule type" value="Genomic_DNA"/>
</dbReference>
<keyword evidence="14" id="KW-1185">Reference proteome</keyword>
<evidence type="ECO:0000256" key="7">
    <source>
        <dbReference type="ARBA" id="ARBA00022989"/>
    </source>
</evidence>
<evidence type="ECO:0000256" key="9">
    <source>
        <dbReference type="RuleBase" id="RU365093"/>
    </source>
</evidence>
<dbReference type="InterPro" id="IPR058982">
    <property type="entry name" value="Beta-barrel_AprE"/>
</dbReference>
<comment type="subcellular location">
    <subcellularLocation>
        <location evidence="1 9">Cell inner membrane</location>
        <topology evidence="1 9">Single-pass membrane protein</topology>
    </subcellularLocation>
</comment>
<keyword evidence="10" id="KW-0175">Coiled coil</keyword>
<keyword evidence="7 9" id="KW-1133">Transmembrane helix</keyword>
<dbReference type="NCBIfam" id="TIGR01843">
    <property type="entry name" value="type_I_hlyD"/>
    <property type="match status" value="1"/>
</dbReference>
<evidence type="ECO:0000256" key="10">
    <source>
        <dbReference type="SAM" id="Coils"/>
    </source>
</evidence>